<dbReference type="PIRSF" id="PIRSF002741">
    <property type="entry name" value="MppA"/>
    <property type="match status" value="1"/>
</dbReference>
<dbReference type="PANTHER" id="PTHR30290">
    <property type="entry name" value="PERIPLASMIC BINDING COMPONENT OF ABC TRANSPORTER"/>
    <property type="match status" value="1"/>
</dbReference>
<sequence length="550" mass="60673">MGTDRLLAKISIRPWVLKVLALFSLCCFLTASCGLRTNQSVNSASDNAQNDRITIGTTLKLRTIDPADAYEVISGQLLHNLGDTLYTYESGTTKLIPDLATAMPKISPDGLTYVIPLRQGVVFHDDTLFNAAAMEFSLQRFIKNGGRPAFLLGDAVESVKATGEYELTFKLKKPFAAFSALLTFAGTCAISPKAYEIGEGKFKPDTFVGTGRYKLAKYGTNSLKFEVFDKYWGEKPANQGIDLLLLSSSANLFNTFRTGAVDVAYLSLDADQVRSLDEGAKKGKWQEFAAESSTVSYMTLNIKSKPLDNIDVRQAIAAMIDRPLINDRVLRGQAQPLYSLIPTTFDVHKPVFKELYGDANMTKAKELLTKAGYSAANPLVLQIWHPSGSTKRALVASTIKALAKLKMDGIMQVEVNSVEAPTLFQNVEKGIYPTVLVDWYADFFDADNYIQPFLDCATGSAAGGCEKGASQGQGSFYYSDRANQLIAQQRKEPNPEIRKAIFAELQDILGRDVPFIPLWQDKDYTFAQKNVTGVSLEPTQAFPFWFLKKQ</sequence>
<evidence type="ECO:0000256" key="3">
    <source>
        <dbReference type="ARBA" id="ARBA00022448"/>
    </source>
</evidence>
<keyword evidence="4" id="KW-0732">Signal</keyword>
<dbReference type="OrthoDB" id="9796817at2"/>
<dbReference type="PANTHER" id="PTHR30290:SF10">
    <property type="entry name" value="PERIPLASMIC OLIGOPEPTIDE-BINDING PROTEIN-RELATED"/>
    <property type="match status" value="1"/>
</dbReference>
<feature type="domain" description="Solute-binding protein family 5" evidence="5">
    <location>
        <begin position="94"/>
        <end position="459"/>
    </location>
</feature>
<proteinExistence type="inferred from homology"/>
<reference evidence="6" key="1">
    <citation type="submission" date="2017-10" db="EMBL/GenBank/DDBJ databases">
        <title>Draft genome sequence of the planktic cyanobacteria Tychonema bourrellyi isolated from alpine lentic freshwater.</title>
        <authorList>
            <person name="Tett A."/>
            <person name="Armanini F."/>
            <person name="Asnicar F."/>
            <person name="Boscaini A."/>
            <person name="Pasolli E."/>
            <person name="Zolfo M."/>
            <person name="Donati C."/>
            <person name="Salmaso N."/>
            <person name="Segata N."/>
        </authorList>
    </citation>
    <scope>NUCLEOTIDE SEQUENCE</scope>
    <source>
        <strain evidence="6">FEM_GT703</strain>
    </source>
</reference>
<dbReference type="AlphaFoldDB" id="A0A2G4F0N7"/>
<dbReference type="Gene3D" id="3.90.76.10">
    <property type="entry name" value="Dipeptide-binding Protein, Domain 1"/>
    <property type="match status" value="1"/>
</dbReference>
<dbReference type="PROSITE" id="PS51257">
    <property type="entry name" value="PROKAR_LIPOPROTEIN"/>
    <property type="match status" value="1"/>
</dbReference>
<organism evidence="6 7">
    <name type="scientific">Tychonema bourrellyi FEM_GT703</name>
    <dbReference type="NCBI Taxonomy" id="2040638"/>
    <lineage>
        <taxon>Bacteria</taxon>
        <taxon>Bacillati</taxon>
        <taxon>Cyanobacteriota</taxon>
        <taxon>Cyanophyceae</taxon>
        <taxon>Oscillatoriophycideae</taxon>
        <taxon>Oscillatoriales</taxon>
        <taxon>Microcoleaceae</taxon>
        <taxon>Tychonema</taxon>
    </lineage>
</organism>
<dbReference type="Gene3D" id="3.40.190.10">
    <property type="entry name" value="Periplasmic binding protein-like II"/>
    <property type="match status" value="1"/>
</dbReference>
<dbReference type="GO" id="GO:0030313">
    <property type="term" value="C:cell envelope"/>
    <property type="evidence" value="ECO:0007669"/>
    <property type="project" value="UniProtKB-SubCell"/>
</dbReference>
<dbReference type="GO" id="GO:0042597">
    <property type="term" value="C:periplasmic space"/>
    <property type="evidence" value="ECO:0007669"/>
    <property type="project" value="UniProtKB-ARBA"/>
</dbReference>
<dbReference type="Proteomes" id="UP000226442">
    <property type="component" value="Unassembled WGS sequence"/>
</dbReference>
<dbReference type="Gene3D" id="3.10.105.10">
    <property type="entry name" value="Dipeptide-binding Protein, Domain 3"/>
    <property type="match status" value="1"/>
</dbReference>
<dbReference type="Pfam" id="PF00496">
    <property type="entry name" value="SBP_bac_5"/>
    <property type="match status" value="1"/>
</dbReference>
<dbReference type="CDD" id="cd08519">
    <property type="entry name" value="PBP2_NikA_DppA_OppA_like_20"/>
    <property type="match status" value="1"/>
</dbReference>
<evidence type="ECO:0000259" key="5">
    <source>
        <dbReference type="Pfam" id="PF00496"/>
    </source>
</evidence>
<gene>
    <name evidence="6" type="ORF">CP500_011465</name>
</gene>
<comment type="subcellular location">
    <subcellularLocation>
        <location evidence="1">Cell envelope</location>
    </subcellularLocation>
</comment>
<dbReference type="GO" id="GO:0043190">
    <property type="term" value="C:ATP-binding cassette (ABC) transporter complex"/>
    <property type="evidence" value="ECO:0007669"/>
    <property type="project" value="InterPro"/>
</dbReference>
<evidence type="ECO:0000256" key="4">
    <source>
        <dbReference type="ARBA" id="ARBA00022729"/>
    </source>
</evidence>
<evidence type="ECO:0000313" key="7">
    <source>
        <dbReference type="Proteomes" id="UP000226442"/>
    </source>
</evidence>
<evidence type="ECO:0000313" key="6">
    <source>
        <dbReference type="EMBL" id="PHX55315.1"/>
    </source>
</evidence>
<comment type="caution">
    <text evidence="6">The sequence shown here is derived from an EMBL/GenBank/DDBJ whole genome shotgun (WGS) entry which is preliminary data.</text>
</comment>
<keyword evidence="3" id="KW-0813">Transport</keyword>
<evidence type="ECO:0000256" key="1">
    <source>
        <dbReference type="ARBA" id="ARBA00004196"/>
    </source>
</evidence>
<dbReference type="GO" id="GO:0015833">
    <property type="term" value="P:peptide transport"/>
    <property type="evidence" value="ECO:0007669"/>
    <property type="project" value="TreeGrafter"/>
</dbReference>
<name>A0A2G4F0N7_9CYAN</name>
<keyword evidence="7" id="KW-1185">Reference proteome</keyword>
<dbReference type="EMBL" id="NXIB02000057">
    <property type="protein sequence ID" value="PHX55315.1"/>
    <property type="molecule type" value="Genomic_DNA"/>
</dbReference>
<dbReference type="InterPro" id="IPR039424">
    <property type="entry name" value="SBP_5"/>
</dbReference>
<protein>
    <submittedName>
        <fullName evidence="6">Peptide ABC transporter substrate-binding protein</fullName>
    </submittedName>
</protein>
<dbReference type="GO" id="GO:1904680">
    <property type="term" value="F:peptide transmembrane transporter activity"/>
    <property type="evidence" value="ECO:0007669"/>
    <property type="project" value="TreeGrafter"/>
</dbReference>
<accession>A0A2G4F0N7</accession>
<dbReference type="InterPro" id="IPR000914">
    <property type="entry name" value="SBP_5_dom"/>
</dbReference>
<dbReference type="InterPro" id="IPR030678">
    <property type="entry name" value="Peptide/Ni-bd"/>
</dbReference>
<evidence type="ECO:0000256" key="2">
    <source>
        <dbReference type="ARBA" id="ARBA00005695"/>
    </source>
</evidence>
<dbReference type="RefSeq" id="WP_096829763.1">
    <property type="nucleotide sequence ID" value="NZ_NXIB02000057.1"/>
</dbReference>
<dbReference type="SUPFAM" id="SSF53850">
    <property type="entry name" value="Periplasmic binding protein-like II"/>
    <property type="match status" value="1"/>
</dbReference>
<comment type="similarity">
    <text evidence="2">Belongs to the bacterial solute-binding protein 5 family.</text>
</comment>